<dbReference type="EMBL" id="FO818640">
    <property type="protein sequence ID" value="CDM93404.1"/>
    <property type="molecule type" value="Genomic_DNA"/>
</dbReference>
<dbReference type="InterPro" id="IPR003646">
    <property type="entry name" value="SH3-like_bac-type"/>
</dbReference>
<evidence type="ECO:0000256" key="2">
    <source>
        <dbReference type="SAM" id="Phobius"/>
    </source>
</evidence>
<organism evidence="4 5">
    <name type="scientific">Limnospira indica PCC 8005</name>
    <dbReference type="NCBI Taxonomy" id="376219"/>
    <lineage>
        <taxon>Bacteria</taxon>
        <taxon>Bacillati</taxon>
        <taxon>Cyanobacteriota</taxon>
        <taxon>Cyanophyceae</taxon>
        <taxon>Oscillatoriophycideae</taxon>
        <taxon>Oscillatoriales</taxon>
        <taxon>Sirenicapillariaceae</taxon>
        <taxon>Limnospira</taxon>
    </lineage>
</organism>
<accession>A0A9P1NY30</accession>
<evidence type="ECO:0000259" key="3">
    <source>
        <dbReference type="SMART" id="SM00287"/>
    </source>
</evidence>
<evidence type="ECO:0000313" key="4">
    <source>
        <dbReference type="EMBL" id="CDM93404.1"/>
    </source>
</evidence>
<feature type="region of interest" description="Disordered" evidence="1">
    <location>
        <begin position="41"/>
        <end position="72"/>
    </location>
</feature>
<reference evidence="4 5" key="1">
    <citation type="submission" date="2014-02" db="EMBL/GenBank/DDBJ databases">
        <authorList>
            <person name="Genoscope - CEA"/>
        </authorList>
    </citation>
    <scope>NUCLEOTIDE SEQUENCE [LARGE SCALE GENOMIC DNA]</scope>
    <source>
        <strain evidence="4 5">PCC 8005</strain>
    </source>
</reference>
<dbReference type="Pfam" id="PF08239">
    <property type="entry name" value="SH3_3"/>
    <property type="match status" value="1"/>
</dbReference>
<keyword evidence="2" id="KW-0812">Transmembrane</keyword>
<feature type="transmembrane region" description="Helical" evidence="2">
    <location>
        <begin position="16"/>
        <end position="37"/>
    </location>
</feature>
<dbReference type="SMART" id="SM00287">
    <property type="entry name" value="SH3b"/>
    <property type="match status" value="1"/>
</dbReference>
<name>A0A9P1NY30_9CYAN</name>
<dbReference type="Proteomes" id="UP000032946">
    <property type="component" value="Chromosome"/>
</dbReference>
<sequence length="251" mass="26785">MSTSEVCPMSFKPKQLIVASVAGLVTAVIVAAIAIQWRSSQETPAASPQGTVTDSPVPSAPSQAPGVIESPPIVVRPPTTGCEITMAIVQDPDPPLNVRRAPQVQEGNIVGQLPNNTFISVVNEQDGWLEISDPVPGWVAKNRTHSSCPNVRQPIQFLPGGNSAIIQGEIIGGGSHSYTLEAEAGQTLTVTAENSIFPYIITPDGQLLGDDVNANDDLTEWTGMIPESGTYTFELDSNFRGFTYEFLVRLE</sequence>
<feature type="compositionally biased region" description="Polar residues" evidence="1">
    <location>
        <begin position="41"/>
        <end position="62"/>
    </location>
</feature>
<keyword evidence="2" id="KW-1133">Transmembrane helix</keyword>
<evidence type="ECO:0000313" key="5">
    <source>
        <dbReference type="Proteomes" id="UP000032946"/>
    </source>
</evidence>
<proteinExistence type="predicted"/>
<protein>
    <recommendedName>
        <fullName evidence="3">SH3b domain-containing protein</fullName>
    </recommendedName>
</protein>
<dbReference type="AlphaFoldDB" id="A0A9P1NY30"/>
<dbReference type="Gene3D" id="2.30.30.40">
    <property type="entry name" value="SH3 Domains"/>
    <property type="match status" value="1"/>
</dbReference>
<keyword evidence="5" id="KW-1185">Reference proteome</keyword>
<evidence type="ECO:0000256" key="1">
    <source>
        <dbReference type="SAM" id="MobiDB-lite"/>
    </source>
</evidence>
<feature type="domain" description="SH3b" evidence="3">
    <location>
        <begin position="84"/>
        <end position="147"/>
    </location>
</feature>
<dbReference type="Gene3D" id="2.60.120.380">
    <property type="match status" value="1"/>
</dbReference>
<gene>
    <name evidence="4" type="ORF">ARTHRO_11077</name>
</gene>
<keyword evidence="2" id="KW-0472">Membrane</keyword>